<evidence type="ECO:0000256" key="1">
    <source>
        <dbReference type="ARBA" id="ARBA00022723"/>
    </source>
</evidence>
<evidence type="ECO:0000313" key="7">
    <source>
        <dbReference type="Proteomes" id="UP000008068"/>
    </source>
</evidence>
<dbReference type="OMA" id="PCCNICS"/>
<dbReference type="InterPro" id="IPR052667">
    <property type="entry name" value="E3_ubiquitin-ligase_RING"/>
</dbReference>
<evidence type="ECO:0000259" key="5">
    <source>
        <dbReference type="PROSITE" id="PS50089"/>
    </source>
</evidence>
<keyword evidence="7" id="KW-1185">Reference proteome</keyword>
<organism evidence="7">
    <name type="scientific">Caenorhabditis brenneri</name>
    <name type="common">Nematode worm</name>
    <dbReference type="NCBI Taxonomy" id="135651"/>
    <lineage>
        <taxon>Eukaryota</taxon>
        <taxon>Metazoa</taxon>
        <taxon>Ecdysozoa</taxon>
        <taxon>Nematoda</taxon>
        <taxon>Chromadorea</taxon>
        <taxon>Rhabditida</taxon>
        <taxon>Rhabditina</taxon>
        <taxon>Rhabditomorpha</taxon>
        <taxon>Rhabditoidea</taxon>
        <taxon>Rhabditidae</taxon>
        <taxon>Peloderinae</taxon>
        <taxon>Caenorhabditis</taxon>
    </lineage>
</organism>
<proteinExistence type="predicted"/>
<sequence length="105" mass="11885">MFGAQEYNLSICLMKWPRNQSNQDELFMRLMPCCNICSFPYTETGIHTPRIIITCGHTICEQCANNLLNVKLESVLVCPFCQKPTVVDGPAGILPKNFALLEQIY</sequence>
<dbReference type="InParanoid" id="G0MWU1"/>
<dbReference type="Pfam" id="PF14634">
    <property type="entry name" value="zf-RING_5"/>
    <property type="match status" value="1"/>
</dbReference>
<keyword evidence="3" id="KW-0862">Zinc</keyword>
<dbReference type="PROSITE" id="PS00518">
    <property type="entry name" value="ZF_RING_1"/>
    <property type="match status" value="1"/>
</dbReference>
<evidence type="ECO:0000313" key="6">
    <source>
        <dbReference type="EMBL" id="EGT46244.1"/>
    </source>
</evidence>
<evidence type="ECO:0000256" key="4">
    <source>
        <dbReference type="PROSITE-ProRule" id="PRU00175"/>
    </source>
</evidence>
<evidence type="ECO:0000256" key="3">
    <source>
        <dbReference type="ARBA" id="ARBA00022833"/>
    </source>
</evidence>
<evidence type="ECO:0000256" key="2">
    <source>
        <dbReference type="ARBA" id="ARBA00022771"/>
    </source>
</evidence>
<dbReference type="OrthoDB" id="5875010at2759"/>
<dbReference type="PROSITE" id="PS50089">
    <property type="entry name" value="ZF_RING_2"/>
    <property type="match status" value="1"/>
</dbReference>
<dbReference type="PANTHER" id="PTHR47156:SF7">
    <property type="entry name" value="RING-TYPE DOMAIN-CONTAINING PROTEIN"/>
    <property type="match status" value="1"/>
</dbReference>
<dbReference type="STRING" id="135651.G0MWU1"/>
<dbReference type="GO" id="GO:0008270">
    <property type="term" value="F:zinc ion binding"/>
    <property type="evidence" value="ECO:0007669"/>
    <property type="project" value="UniProtKB-KW"/>
</dbReference>
<feature type="domain" description="RING-type" evidence="5">
    <location>
        <begin position="34"/>
        <end position="82"/>
    </location>
</feature>
<keyword evidence="2 4" id="KW-0863">Zinc-finger</keyword>
<dbReference type="AlphaFoldDB" id="G0MWU1"/>
<dbReference type="Gene3D" id="3.30.40.10">
    <property type="entry name" value="Zinc/RING finger domain, C3HC4 (zinc finger)"/>
    <property type="match status" value="1"/>
</dbReference>
<keyword evidence="1" id="KW-0479">Metal-binding</keyword>
<protein>
    <recommendedName>
        <fullName evidence="5">RING-type domain-containing protein</fullName>
    </recommendedName>
</protein>
<dbReference type="InterPro" id="IPR017907">
    <property type="entry name" value="Znf_RING_CS"/>
</dbReference>
<dbReference type="SUPFAM" id="SSF57850">
    <property type="entry name" value="RING/U-box"/>
    <property type="match status" value="1"/>
</dbReference>
<accession>G0MWU1</accession>
<dbReference type="HOGENOM" id="CLU_2238982_0_0_1"/>
<dbReference type="Proteomes" id="UP000008068">
    <property type="component" value="Unassembled WGS sequence"/>
</dbReference>
<dbReference type="PANTHER" id="PTHR47156">
    <property type="entry name" value="PROTEIN CBG20824"/>
    <property type="match status" value="1"/>
</dbReference>
<dbReference type="InterPro" id="IPR013083">
    <property type="entry name" value="Znf_RING/FYVE/PHD"/>
</dbReference>
<dbReference type="EMBL" id="GL379817">
    <property type="protein sequence ID" value="EGT46244.1"/>
    <property type="molecule type" value="Genomic_DNA"/>
</dbReference>
<dbReference type="SMART" id="SM00184">
    <property type="entry name" value="RING"/>
    <property type="match status" value="1"/>
</dbReference>
<name>G0MWU1_CAEBE</name>
<dbReference type="InterPro" id="IPR001841">
    <property type="entry name" value="Znf_RING"/>
</dbReference>
<reference evidence="7" key="1">
    <citation type="submission" date="2011-07" db="EMBL/GenBank/DDBJ databases">
        <authorList>
            <consortium name="Caenorhabditis brenneri Sequencing and Analysis Consortium"/>
            <person name="Wilson R.K."/>
        </authorList>
    </citation>
    <scope>NUCLEOTIDE SEQUENCE [LARGE SCALE GENOMIC DNA]</scope>
    <source>
        <strain evidence="7">PB2801</strain>
    </source>
</reference>
<gene>
    <name evidence="6" type="ORF">CAEBREN_03504</name>
</gene>